<organism evidence="5 6">
    <name type="scientific">Streptococcus gallinaceus</name>
    <dbReference type="NCBI Taxonomy" id="165758"/>
    <lineage>
        <taxon>Bacteria</taxon>
        <taxon>Bacillati</taxon>
        <taxon>Bacillota</taxon>
        <taxon>Bacilli</taxon>
        <taxon>Lactobacillales</taxon>
        <taxon>Streptococcaceae</taxon>
        <taxon>Streptococcus</taxon>
    </lineage>
</organism>
<evidence type="ECO:0000313" key="6">
    <source>
        <dbReference type="Proteomes" id="UP001549055"/>
    </source>
</evidence>
<evidence type="ECO:0000256" key="1">
    <source>
        <dbReference type="ARBA" id="ARBA00022448"/>
    </source>
</evidence>
<dbReference type="Proteomes" id="UP001549055">
    <property type="component" value="Unassembled WGS sequence"/>
</dbReference>
<feature type="domain" description="ABC transporter" evidence="4">
    <location>
        <begin position="6"/>
        <end position="230"/>
    </location>
</feature>
<gene>
    <name evidence="5" type="ORF">ABID27_000161</name>
</gene>
<dbReference type="InterPro" id="IPR003439">
    <property type="entry name" value="ABC_transporter-like_ATP-bd"/>
</dbReference>
<evidence type="ECO:0000256" key="3">
    <source>
        <dbReference type="ARBA" id="ARBA00022840"/>
    </source>
</evidence>
<dbReference type="SUPFAM" id="SSF52540">
    <property type="entry name" value="P-loop containing nucleoside triphosphate hydrolases"/>
    <property type="match status" value="1"/>
</dbReference>
<evidence type="ECO:0000256" key="2">
    <source>
        <dbReference type="ARBA" id="ARBA00022741"/>
    </source>
</evidence>
<name>A0ABV2JKN9_9STRE</name>
<proteinExistence type="predicted"/>
<dbReference type="PANTHER" id="PTHR42711:SF17">
    <property type="entry name" value="ABC TRANSPORTER ATP-BINDING PROTEIN"/>
    <property type="match status" value="1"/>
</dbReference>
<dbReference type="Pfam" id="PF00005">
    <property type="entry name" value="ABC_tran"/>
    <property type="match status" value="1"/>
</dbReference>
<sequence length="302" mass="34175">MKKPIISVVHLSKTIKNKSILSDISVDIYKGDCVALIGSNGAGKTTFMNCLLGRYHVSSGQVSIEDLSPSHRRLQGEIALLKQENCLPNNLKVKELLEFFKEIAHNPLSDEEIDTYLGFSEAQKQQLAEQLSGGQKRLLSFVICLIGCPDILFLDEPTAGMDTSTRKHFWKIISQLKEKSVTIIYSSHYIEEVEHTADRILVLHQGQLLRDTTSFAMRNEEQEKQVTLSSEWLSHVETLEDVYDVLLKGEIVQFKTKEIDKVWQLLQTAGCRISDIEVQNKTLLDSLFDSTKEDNNASFTKN</sequence>
<keyword evidence="6" id="KW-1185">Reference proteome</keyword>
<comment type="caution">
    <text evidence="5">The sequence shown here is derived from an EMBL/GenBank/DDBJ whole genome shotgun (WGS) entry which is preliminary data.</text>
</comment>
<accession>A0ABV2JKN9</accession>
<keyword evidence="2" id="KW-0547">Nucleotide-binding</keyword>
<dbReference type="InterPro" id="IPR003593">
    <property type="entry name" value="AAA+_ATPase"/>
</dbReference>
<reference evidence="5 6" key="1">
    <citation type="submission" date="2024-06" db="EMBL/GenBank/DDBJ databases">
        <title>Genomic Encyclopedia of Type Strains, Phase IV (KMG-IV): sequencing the most valuable type-strain genomes for metagenomic binning, comparative biology and taxonomic classification.</title>
        <authorList>
            <person name="Goeker M."/>
        </authorList>
    </citation>
    <scope>NUCLEOTIDE SEQUENCE [LARGE SCALE GENOMIC DNA]</scope>
    <source>
        <strain evidence="5 6">DSM 15349</strain>
    </source>
</reference>
<keyword evidence="1" id="KW-0813">Transport</keyword>
<dbReference type="Gene3D" id="3.40.50.300">
    <property type="entry name" value="P-loop containing nucleotide triphosphate hydrolases"/>
    <property type="match status" value="1"/>
</dbReference>
<dbReference type="EMBL" id="JBEPMK010000001">
    <property type="protein sequence ID" value="MET3643544.1"/>
    <property type="molecule type" value="Genomic_DNA"/>
</dbReference>
<dbReference type="PANTHER" id="PTHR42711">
    <property type="entry name" value="ABC TRANSPORTER ATP-BINDING PROTEIN"/>
    <property type="match status" value="1"/>
</dbReference>
<dbReference type="GO" id="GO:0005524">
    <property type="term" value="F:ATP binding"/>
    <property type="evidence" value="ECO:0007669"/>
    <property type="project" value="UniProtKB-KW"/>
</dbReference>
<evidence type="ECO:0000313" key="5">
    <source>
        <dbReference type="EMBL" id="MET3643544.1"/>
    </source>
</evidence>
<keyword evidence="3 5" id="KW-0067">ATP-binding</keyword>
<dbReference type="PROSITE" id="PS00211">
    <property type="entry name" value="ABC_TRANSPORTER_1"/>
    <property type="match status" value="1"/>
</dbReference>
<dbReference type="InterPro" id="IPR050763">
    <property type="entry name" value="ABC_transporter_ATP-binding"/>
</dbReference>
<dbReference type="InterPro" id="IPR017871">
    <property type="entry name" value="ABC_transporter-like_CS"/>
</dbReference>
<dbReference type="CDD" id="cd03230">
    <property type="entry name" value="ABC_DR_subfamily_A"/>
    <property type="match status" value="1"/>
</dbReference>
<dbReference type="InterPro" id="IPR027417">
    <property type="entry name" value="P-loop_NTPase"/>
</dbReference>
<evidence type="ECO:0000259" key="4">
    <source>
        <dbReference type="PROSITE" id="PS50893"/>
    </source>
</evidence>
<dbReference type="RefSeq" id="WP_354279587.1">
    <property type="nucleotide sequence ID" value="NZ_JBEPMK010000001.1"/>
</dbReference>
<dbReference type="SMART" id="SM00382">
    <property type="entry name" value="AAA"/>
    <property type="match status" value="1"/>
</dbReference>
<protein>
    <submittedName>
        <fullName evidence="5">ABC-2 type transport system ATP-binding protein</fullName>
    </submittedName>
</protein>
<dbReference type="PROSITE" id="PS50893">
    <property type="entry name" value="ABC_TRANSPORTER_2"/>
    <property type="match status" value="1"/>
</dbReference>